<protein>
    <submittedName>
        <fullName evidence="1">Uncharacterized protein</fullName>
    </submittedName>
</protein>
<organism evidence="1 2">
    <name type="scientific">Umbelopsis vinacea</name>
    <dbReference type="NCBI Taxonomy" id="44442"/>
    <lineage>
        <taxon>Eukaryota</taxon>
        <taxon>Fungi</taxon>
        <taxon>Fungi incertae sedis</taxon>
        <taxon>Mucoromycota</taxon>
        <taxon>Mucoromycotina</taxon>
        <taxon>Umbelopsidomycetes</taxon>
        <taxon>Umbelopsidales</taxon>
        <taxon>Umbelopsidaceae</taxon>
        <taxon>Umbelopsis</taxon>
    </lineage>
</organism>
<dbReference type="EMBL" id="JAEPRA010000004">
    <property type="protein sequence ID" value="KAG2186515.1"/>
    <property type="molecule type" value="Genomic_DNA"/>
</dbReference>
<evidence type="ECO:0000313" key="1">
    <source>
        <dbReference type="EMBL" id="KAG2186515.1"/>
    </source>
</evidence>
<name>A0A8H7UKH8_9FUNG</name>
<dbReference type="AlphaFoldDB" id="A0A8H7UKH8"/>
<comment type="caution">
    <text evidence="1">The sequence shown here is derived from an EMBL/GenBank/DDBJ whole genome shotgun (WGS) entry which is preliminary data.</text>
</comment>
<dbReference type="Proteomes" id="UP000612746">
    <property type="component" value="Unassembled WGS sequence"/>
</dbReference>
<accession>A0A8H7UKH8</accession>
<gene>
    <name evidence="1" type="ORF">INT44_002737</name>
</gene>
<dbReference type="OrthoDB" id="2475287at2759"/>
<keyword evidence="2" id="KW-1185">Reference proteome</keyword>
<evidence type="ECO:0000313" key="2">
    <source>
        <dbReference type="Proteomes" id="UP000612746"/>
    </source>
</evidence>
<reference evidence="1" key="1">
    <citation type="submission" date="2020-12" db="EMBL/GenBank/DDBJ databases">
        <title>Metabolic potential, ecology and presence of endohyphal bacteria is reflected in genomic diversity of Mucoromycotina.</title>
        <authorList>
            <person name="Muszewska A."/>
            <person name="Okrasinska A."/>
            <person name="Steczkiewicz K."/>
            <person name="Drgas O."/>
            <person name="Orlowska M."/>
            <person name="Perlinska-Lenart U."/>
            <person name="Aleksandrzak-Piekarczyk T."/>
            <person name="Szatraj K."/>
            <person name="Zielenkiewicz U."/>
            <person name="Pilsyk S."/>
            <person name="Malc E."/>
            <person name="Mieczkowski P."/>
            <person name="Kruszewska J.S."/>
            <person name="Biernat P."/>
            <person name="Pawlowska J."/>
        </authorList>
    </citation>
    <scope>NUCLEOTIDE SEQUENCE</scope>
    <source>
        <strain evidence="1">WA0000051536</strain>
    </source>
</reference>
<sequence length="1273" mass="144168">MEPPHTRCMVEYSSDCVYDMRALPTIAFMKGFMEYTTTQERLQKYRGDKAGIYQNLYFKDTFAKMLLAISKLHVSMVKCRQLLKTMILDNAAISKTHGLALYHMTLEQHEILLGKKTWRRYLIDSFKMCSASPICWTGKLYTHDRRCLDTILVGSPIPILTLLRLPVRVHYRPLRGRDDGERWNVSCGMPKADWSVAKYAKILLHGLRKLMKSVLVEEDTAFENVLDFFRICCAEAIAQLNPASALARIRLYACCILECTLSSGSYYLLGVADKCKDCKDCELISRSHKTLLSKVEYEDLLSTSPLVSRDDILKLSSECNIVLENFKATLIRPKSTPFLSHLKIVDQALKCGDIRDILKVATWLASYRFLADGRPPPNFLVGTTFYDPASIYSKFHRGTRRYAASTYKYKRNIKSAKLLAGDSDLITLRVDESIFIFLVGRQEVDGIDQALKSLQELQASDIVMDGKEMTELLRCIQEESGSATYSEDQFGALKNAKFTGDLILWIPPLAEDLLQAGVYISRSRENDDELGVCNIIEQAVLMEGKTSTRQQKNALHIRKATRTSADIYQCSEKRTTLTSLIAKDVRIGSGLHSNGIDMLPHGNMNSVVFRAVISMCSPLALPTLIGFVRFFDHYVANWTYEDTELELHTLTASDHDDYCSLPQNPDIVNAPLMNIQHARCQMVYNSDDEYDTRALPSNEFIKIYLEFGKPQEALNNNNRVNYHQYLLFKSVCAKIMLTASKLHVSIIKCRQILKTMIVENEEIFKDYGLALHHTTTVKFVSRSGNGTCRQLYFYPSKAVRGFPDLQLLPIPWTSSLSHVAPHNLEVILFGHTPRINRKQGILSLLFSSGIDYDLLREKSPGMTETEWLVSAYVDMISHKLRMLLKSLLMEEDKAMENVLELFKHSCAQTIAEHAFETAFESIRLYAACILECTLSSGTYYLMKLASKCKKCEDCRLISKSHDILYRRVSRLASIEKAHEHAKVAYEVALKTSPLASIDDISLLSHDCDSLFEKFKATLVRPKGTPFVSYLHISNQALKCGDIRDILKAATMLASYRSLTDGGVPTDFFVGTTFYHPLSEISKFHEGAHRYPVGSVKFERDVKRAVLLAGDTDLITLRVNETIFIFAIDRQRADVVDQVSRGLLASDMVMDGKEMTDLLKDIQIEGGSATYSEDQFGALKNAKFTGDQKLWIPPLAEDLLQAGVYISRSRENDNELGVFNVIERVALMEGKFSIRRQKKGVYVRKATRITADIYQCSDEYTKLTSWIATDVRIG</sequence>
<proteinExistence type="predicted"/>